<organism evidence="1 2">
    <name type="scientific">Blastopirellula sediminis</name>
    <dbReference type="NCBI Taxonomy" id="2894196"/>
    <lineage>
        <taxon>Bacteria</taxon>
        <taxon>Pseudomonadati</taxon>
        <taxon>Planctomycetota</taxon>
        <taxon>Planctomycetia</taxon>
        <taxon>Pirellulales</taxon>
        <taxon>Pirellulaceae</taxon>
        <taxon>Blastopirellula</taxon>
    </lineage>
</organism>
<dbReference type="RefSeq" id="WP_230218402.1">
    <property type="nucleotide sequence ID" value="NZ_JAJKFT010000004.1"/>
</dbReference>
<dbReference type="AlphaFoldDB" id="A0A9X1MKM6"/>
<dbReference type="Gene3D" id="1.20.1260.10">
    <property type="match status" value="1"/>
</dbReference>
<reference evidence="1" key="1">
    <citation type="submission" date="2021-11" db="EMBL/GenBank/DDBJ databases">
        <title>Genome sequence.</title>
        <authorList>
            <person name="Sun Q."/>
        </authorList>
    </citation>
    <scope>NUCLEOTIDE SEQUENCE</scope>
    <source>
        <strain evidence="1">JC732</strain>
    </source>
</reference>
<evidence type="ECO:0008006" key="3">
    <source>
        <dbReference type="Google" id="ProtNLM"/>
    </source>
</evidence>
<dbReference type="InterPro" id="IPR009078">
    <property type="entry name" value="Ferritin-like_SF"/>
</dbReference>
<protein>
    <recommendedName>
        <fullName evidence="3">DUF2383 domain-containing protein</fullName>
    </recommendedName>
</protein>
<evidence type="ECO:0000313" key="2">
    <source>
        <dbReference type="Proteomes" id="UP001139103"/>
    </source>
</evidence>
<dbReference type="InterPro" id="IPR012347">
    <property type="entry name" value="Ferritin-like"/>
</dbReference>
<accession>A0A9X1MKM6</accession>
<proteinExistence type="predicted"/>
<comment type="caution">
    <text evidence="1">The sequence shown here is derived from an EMBL/GenBank/DDBJ whole genome shotgun (WGS) entry which is preliminary data.</text>
</comment>
<gene>
    <name evidence="1" type="ORF">LOC68_10850</name>
</gene>
<dbReference type="SUPFAM" id="SSF47240">
    <property type="entry name" value="Ferritin-like"/>
    <property type="match status" value="1"/>
</dbReference>
<dbReference type="EMBL" id="JAJKFT010000004">
    <property type="protein sequence ID" value="MCC9628898.1"/>
    <property type="molecule type" value="Genomic_DNA"/>
</dbReference>
<sequence>MPSKQVKEILDHVRSVHQKLKKVCHQLGSQETDPRMKLLFEYIERHEEAFNTSVRRFEKDAGGHGLLETWLQFTSDEFIDEDFKELELTSEMSAEEIVENVLAFDTKLVAIYRDLADSTSSSQLKELFNDLVQFEEDKERQYAKMMQDW</sequence>
<keyword evidence="2" id="KW-1185">Reference proteome</keyword>
<name>A0A9X1MKM6_9BACT</name>
<dbReference type="Proteomes" id="UP001139103">
    <property type="component" value="Unassembled WGS sequence"/>
</dbReference>
<evidence type="ECO:0000313" key="1">
    <source>
        <dbReference type="EMBL" id="MCC9628898.1"/>
    </source>
</evidence>